<proteinExistence type="predicted"/>
<keyword evidence="1" id="KW-0812">Transmembrane</keyword>
<feature type="transmembrane region" description="Helical" evidence="1">
    <location>
        <begin position="368"/>
        <end position="387"/>
    </location>
</feature>
<keyword evidence="1" id="KW-1133">Transmembrane helix</keyword>
<organism evidence="2 3">
    <name type="scientific">Anthostomella pinea</name>
    <dbReference type="NCBI Taxonomy" id="933095"/>
    <lineage>
        <taxon>Eukaryota</taxon>
        <taxon>Fungi</taxon>
        <taxon>Dikarya</taxon>
        <taxon>Ascomycota</taxon>
        <taxon>Pezizomycotina</taxon>
        <taxon>Sordariomycetes</taxon>
        <taxon>Xylariomycetidae</taxon>
        <taxon>Xylariales</taxon>
        <taxon>Xylariaceae</taxon>
        <taxon>Anthostomella</taxon>
    </lineage>
</organism>
<name>A0AAI8VAC0_9PEZI</name>
<keyword evidence="1" id="KW-0472">Membrane</keyword>
<dbReference type="EMBL" id="CAUWAG010000003">
    <property type="protein sequence ID" value="CAJ2500726.1"/>
    <property type="molecule type" value="Genomic_DNA"/>
</dbReference>
<evidence type="ECO:0000256" key="1">
    <source>
        <dbReference type="SAM" id="Phobius"/>
    </source>
</evidence>
<accession>A0AAI8VAC0</accession>
<feature type="transmembrane region" description="Helical" evidence="1">
    <location>
        <begin position="334"/>
        <end position="356"/>
    </location>
</feature>
<gene>
    <name evidence="2" type="ORF">KHLLAP_LOCUS1194</name>
</gene>
<reference evidence="2" key="1">
    <citation type="submission" date="2023-10" db="EMBL/GenBank/DDBJ databases">
        <authorList>
            <person name="Hackl T."/>
        </authorList>
    </citation>
    <scope>NUCLEOTIDE SEQUENCE</scope>
</reference>
<dbReference type="AlphaFoldDB" id="A0AAI8VAC0"/>
<dbReference type="Proteomes" id="UP001295740">
    <property type="component" value="Unassembled WGS sequence"/>
</dbReference>
<feature type="transmembrane region" description="Helical" evidence="1">
    <location>
        <begin position="80"/>
        <end position="100"/>
    </location>
</feature>
<sequence length="461" mass="51995">MDVVLTFVVAGYGRKASRSAFARTAVGWDLVPKEFWNRVDDLTAQVLIIFKPLIQLLMPYNSDLSWYKMFVFWQELHVLVSWAAFFQVCTALSPSVFHFLSATPGARMDYPLEQQADVALYRQSKTRHESQHDRWRKAVDAKLRGEAPLAIPPPLPTNAAEVRVAEHHRLRGAKIKFAVFPKLTMYRRRNLGRPLPDQGSRAYSQQELEDDFEGQRIVNLSNCRVVYYQGLIYPRDGQDDSVPLEVHLNTLAQQGAIVPRRLSWVFSFFPRLTIGSGSGSGYWCVNGKWKRKFLCWNAYNPKVATLVYGLFYSVFGMLPYLLQFVNWGMSPATCGWYGYFLDMSSALLAFALIWWGSSYLYYKKRDEGISFAFSVGLAALTVATWYYSGASLSDKMQDFVKTIGPVFEHNLPTLAPIVSGIPEFSKNFLLSAWIGCDANGPTPGNGPVLPSCNFTAPVGGK</sequence>
<feature type="transmembrane region" description="Helical" evidence="1">
    <location>
        <begin position="303"/>
        <end position="322"/>
    </location>
</feature>
<evidence type="ECO:0000313" key="3">
    <source>
        <dbReference type="Proteomes" id="UP001295740"/>
    </source>
</evidence>
<keyword evidence="3" id="KW-1185">Reference proteome</keyword>
<protein>
    <submittedName>
        <fullName evidence="2">Uu.00g035790.m01.CDS01</fullName>
    </submittedName>
</protein>
<comment type="caution">
    <text evidence="2">The sequence shown here is derived from an EMBL/GenBank/DDBJ whole genome shotgun (WGS) entry which is preliminary data.</text>
</comment>
<evidence type="ECO:0000313" key="2">
    <source>
        <dbReference type="EMBL" id="CAJ2500726.1"/>
    </source>
</evidence>